<evidence type="ECO:0000256" key="5">
    <source>
        <dbReference type="PROSITE-ProRule" id="PRU00309"/>
    </source>
</evidence>
<reference evidence="8" key="1">
    <citation type="submission" date="2025-08" db="UniProtKB">
        <authorList>
            <consortium name="Ensembl"/>
        </authorList>
    </citation>
    <scope>IDENTIFICATION</scope>
</reference>
<protein>
    <submittedName>
        <fullName evidence="8">THAP domain containing 12a</fullName>
    </submittedName>
</protein>
<dbReference type="PANTHER" id="PTHR46289">
    <property type="entry name" value="52 KDA REPRESSOR OF THE INHIBITOR OF THE PROTEIN KINASE-LIKE PROTEIN-RELATED"/>
    <property type="match status" value="1"/>
</dbReference>
<evidence type="ECO:0000256" key="3">
    <source>
        <dbReference type="ARBA" id="ARBA00022833"/>
    </source>
</evidence>
<evidence type="ECO:0000313" key="9">
    <source>
        <dbReference type="Proteomes" id="UP000694383"/>
    </source>
</evidence>
<dbReference type="SUPFAM" id="SSF57716">
    <property type="entry name" value="Glucocorticoid receptor-like (DNA-binding domain)"/>
    <property type="match status" value="1"/>
</dbReference>
<keyword evidence="2 5" id="KW-0863">Zinc-finger</keyword>
<evidence type="ECO:0000313" key="8">
    <source>
        <dbReference type="Ensembl" id="ENSOSIP00000036789.1"/>
    </source>
</evidence>
<reference evidence="8" key="2">
    <citation type="submission" date="2025-09" db="UniProtKB">
        <authorList>
            <consortium name="Ensembl"/>
        </authorList>
    </citation>
    <scope>IDENTIFICATION</scope>
</reference>
<proteinExistence type="predicted"/>
<dbReference type="Proteomes" id="UP000694383">
    <property type="component" value="Unplaced"/>
</dbReference>
<keyword evidence="1" id="KW-0479">Metal-binding</keyword>
<dbReference type="InterPro" id="IPR006612">
    <property type="entry name" value="THAP_Znf"/>
</dbReference>
<feature type="compositionally biased region" description="Basic and acidic residues" evidence="6">
    <location>
        <begin position="97"/>
        <end position="110"/>
    </location>
</feature>
<dbReference type="GO" id="GO:0003677">
    <property type="term" value="F:DNA binding"/>
    <property type="evidence" value="ECO:0007669"/>
    <property type="project" value="UniProtKB-UniRule"/>
</dbReference>
<dbReference type="GO" id="GO:0008270">
    <property type="term" value="F:zinc ion binding"/>
    <property type="evidence" value="ECO:0007669"/>
    <property type="project" value="UniProtKB-KW"/>
</dbReference>
<evidence type="ECO:0000259" key="7">
    <source>
        <dbReference type="PROSITE" id="PS50950"/>
    </source>
</evidence>
<evidence type="ECO:0000256" key="4">
    <source>
        <dbReference type="ARBA" id="ARBA00023125"/>
    </source>
</evidence>
<dbReference type="InterPro" id="IPR052958">
    <property type="entry name" value="IFN-induced_PKR_regulator"/>
</dbReference>
<organism evidence="8 9">
    <name type="scientific">Oryzias sinensis</name>
    <name type="common">Chinese medaka</name>
    <dbReference type="NCBI Taxonomy" id="183150"/>
    <lineage>
        <taxon>Eukaryota</taxon>
        <taxon>Metazoa</taxon>
        <taxon>Chordata</taxon>
        <taxon>Craniata</taxon>
        <taxon>Vertebrata</taxon>
        <taxon>Euteleostomi</taxon>
        <taxon>Actinopterygii</taxon>
        <taxon>Neopterygii</taxon>
        <taxon>Teleostei</taxon>
        <taxon>Neoteleostei</taxon>
        <taxon>Acanthomorphata</taxon>
        <taxon>Ovalentaria</taxon>
        <taxon>Atherinomorphae</taxon>
        <taxon>Beloniformes</taxon>
        <taxon>Adrianichthyidae</taxon>
        <taxon>Oryziinae</taxon>
        <taxon>Oryzias</taxon>
    </lineage>
</organism>
<dbReference type="GeneTree" id="ENSGT00530000063516"/>
<evidence type="ECO:0000256" key="1">
    <source>
        <dbReference type="ARBA" id="ARBA00022723"/>
    </source>
</evidence>
<keyword evidence="4 5" id="KW-0238">DNA-binding</keyword>
<dbReference type="Pfam" id="PF05485">
    <property type="entry name" value="THAP"/>
    <property type="match status" value="1"/>
</dbReference>
<feature type="domain" description="THAP-type" evidence="7">
    <location>
        <begin position="1"/>
        <end position="84"/>
    </location>
</feature>
<dbReference type="SMART" id="SM00980">
    <property type="entry name" value="THAP"/>
    <property type="match status" value="1"/>
</dbReference>
<dbReference type="Ensembl" id="ENSOSIT00000038777.1">
    <property type="protein sequence ID" value="ENSOSIP00000036789.1"/>
    <property type="gene ID" value="ENSOSIG00000018275.1"/>
</dbReference>
<sequence>MQNRCAVLTCPSGKTDFQPMFRFPHDQERSRRWVEKCKGENLIGKSPEQLYRYYRICKRHFETSAFDCDADGAVLKKDAVPTIFDASIPPLSSQLKHSKDVPKDNEMEKMGKKKVKTMHAETGVEDVQMDLEKDAIITHLELLFEVISLFGQQGIPPTASTSKTDDDFKSNNFSSFLKHHLNCGDLVFKEQYNVSKTFYSSKALHQLIDVCEKYLRSRVIEEVKQNGYFSLITDDPVKISGELSLPVFLRYVDHSARQQEKFVGFLNFEGDKDTMVEKMLSEITDKWGLNLEKCISQAHSCSGTHFHQLKMFSAKLMERHPRAIVTFRSTCGLNMSLAKSMALPGVGLVMSTFEKIESFFCQSPLLQVEFEHALSMFHSNKDKVNALKEICRGSWTRGDNAFEVALEIIEALLLFVDSVHDNEDMRWNDQATHIALEISKAITDFEFIMTLIVLKNVLGVTQAFGKNLQGSSMDAYLAADKLKGVVQTLKEMLDNVDVYNDFWTNEAVTLATAMEIQVRVPRSFLRKHQPESRVIQMQKYFKEHLSIPIVNHIISEMTGLFCEDHIKILRCLSLVPMVIEQCKSLQPEEENFQMFSNDIPNASTLSAELHCWWVKWSKKNKESSPSSLHETLQVPDVKFFPNMLAILRFVSILPSLVMEDGCDVAFKRFRGYMENTPEKFKSKSLAFLNISFDAGFDLDSVVDLYMKTYCDKQDYS</sequence>
<dbReference type="PROSITE" id="PS50950">
    <property type="entry name" value="ZF_THAP"/>
    <property type="match status" value="1"/>
</dbReference>
<dbReference type="AlphaFoldDB" id="A0A8C7Z1M9"/>
<evidence type="ECO:0000256" key="2">
    <source>
        <dbReference type="ARBA" id="ARBA00022771"/>
    </source>
</evidence>
<name>A0A8C7Z1M9_9TELE</name>
<feature type="region of interest" description="Disordered" evidence="6">
    <location>
        <begin position="94"/>
        <end position="117"/>
    </location>
</feature>
<accession>A0A8C7Z1M9</accession>
<evidence type="ECO:0000256" key="6">
    <source>
        <dbReference type="SAM" id="MobiDB-lite"/>
    </source>
</evidence>
<dbReference type="SMART" id="SM00692">
    <property type="entry name" value="DM3"/>
    <property type="match status" value="1"/>
</dbReference>
<dbReference type="PANTHER" id="PTHR46289:SF13">
    <property type="entry name" value="52 KDA REPRESSOR OF THE INHIBITOR OF THE PROTEIN KINASE-RELATED"/>
    <property type="match status" value="1"/>
</dbReference>
<keyword evidence="9" id="KW-1185">Reference proteome</keyword>
<keyword evidence="3" id="KW-0862">Zinc</keyword>